<dbReference type="EMBL" id="CADEPI010000023">
    <property type="protein sequence ID" value="CAB3366016.1"/>
    <property type="molecule type" value="Genomic_DNA"/>
</dbReference>
<sequence>MSFVNFHPHAIVSLFVPRGICLPFSLNQQRYNGHFLLQGKVIIRPVACRPTPSPGARLLGGRIGERYGSTPSLVHRPGSRLALYGSSNDLRPYGGSSVTNYNSLDRKLTSSSSGRFDAMSPPSRRVGLYLCDPSSNTCSSLPPVPPPPIPHDSGSSSRGSLPPSPEGSDSGELEQALRERDAEIGQLRDTLERNEAAIFTVYEEKERAWERELRKLRALYETRLRASQQKSLRVEQTLASHTYQLQQEIRRLKQDLSAANTESQNNTAIVSELRQELAVLRSRLDDTEWGLCHKSGELALIKAQLKDSQGEQANKSHELINLRAELREAKSKLEASEKQAEQRLAQERAAFQEERLTWLREKEQVLHYQRRLQLNYVHMYRRTRTLESQLEGLNIKSPISHSVLDDENPKAVLLKPVARKTLTPTNSTTLVPALDNHTIEL</sequence>
<evidence type="ECO:0000313" key="6">
    <source>
        <dbReference type="EMBL" id="CAB3366016.1"/>
    </source>
</evidence>
<dbReference type="InterPro" id="IPR045329">
    <property type="entry name" value="LZTS"/>
</dbReference>
<accession>A0A8S1C9K5</accession>
<evidence type="ECO:0000256" key="4">
    <source>
        <dbReference type="SAM" id="Coils"/>
    </source>
</evidence>
<keyword evidence="3 4" id="KW-0175">Coiled coil</keyword>
<dbReference type="Proteomes" id="UP000494165">
    <property type="component" value="Unassembled WGS sequence"/>
</dbReference>
<comment type="subcellular location">
    <subcellularLocation>
        <location evidence="1">Cytoplasm</location>
    </subcellularLocation>
</comment>
<comment type="caution">
    <text evidence="6">The sequence shown here is derived from an EMBL/GenBank/DDBJ whole genome shotgun (WGS) entry which is preliminary data.</text>
</comment>
<dbReference type="OrthoDB" id="10030037at2759"/>
<evidence type="ECO:0000256" key="5">
    <source>
        <dbReference type="SAM" id="MobiDB-lite"/>
    </source>
</evidence>
<feature type="region of interest" description="Disordered" evidence="5">
    <location>
        <begin position="137"/>
        <end position="174"/>
    </location>
</feature>
<dbReference type="Pfam" id="PF06818">
    <property type="entry name" value="Fez1"/>
    <property type="match status" value="1"/>
</dbReference>
<organism evidence="6 7">
    <name type="scientific">Cloeon dipterum</name>
    <dbReference type="NCBI Taxonomy" id="197152"/>
    <lineage>
        <taxon>Eukaryota</taxon>
        <taxon>Metazoa</taxon>
        <taxon>Ecdysozoa</taxon>
        <taxon>Arthropoda</taxon>
        <taxon>Hexapoda</taxon>
        <taxon>Insecta</taxon>
        <taxon>Pterygota</taxon>
        <taxon>Palaeoptera</taxon>
        <taxon>Ephemeroptera</taxon>
        <taxon>Pisciforma</taxon>
        <taxon>Baetidae</taxon>
        <taxon>Cloeon</taxon>
    </lineage>
</organism>
<dbReference type="PANTHER" id="PTHR19354:SF2">
    <property type="entry name" value="LEUCINE-RICH REPEAT-CONTAINING PROTEIN DDB_G0290503"/>
    <property type="match status" value="1"/>
</dbReference>
<evidence type="ECO:0000313" key="7">
    <source>
        <dbReference type="Proteomes" id="UP000494165"/>
    </source>
</evidence>
<feature type="compositionally biased region" description="Low complexity" evidence="5">
    <location>
        <begin position="151"/>
        <end position="161"/>
    </location>
</feature>
<evidence type="ECO:0000256" key="2">
    <source>
        <dbReference type="ARBA" id="ARBA00022490"/>
    </source>
</evidence>
<protein>
    <submittedName>
        <fullName evidence="6">Uncharacterized protein</fullName>
    </submittedName>
</protein>
<keyword evidence="7" id="KW-1185">Reference proteome</keyword>
<gene>
    <name evidence="6" type="ORF">CLODIP_2_CD16208</name>
</gene>
<feature type="coiled-coil region" evidence="4">
    <location>
        <begin position="312"/>
        <end position="350"/>
    </location>
</feature>
<evidence type="ECO:0000256" key="3">
    <source>
        <dbReference type="ARBA" id="ARBA00023054"/>
    </source>
</evidence>
<evidence type="ECO:0000256" key="1">
    <source>
        <dbReference type="ARBA" id="ARBA00004496"/>
    </source>
</evidence>
<dbReference type="AlphaFoldDB" id="A0A8S1C9K5"/>
<proteinExistence type="predicted"/>
<dbReference type="GO" id="GO:0005737">
    <property type="term" value="C:cytoplasm"/>
    <property type="evidence" value="ECO:0007669"/>
    <property type="project" value="UniProtKB-SubCell"/>
</dbReference>
<keyword evidence="2" id="KW-0963">Cytoplasm</keyword>
<reference evidence="6 7" key="1">
    <citation type="submission" date="2020-04" db="EMBL/GenBank/DDBJ databases">
        <authorList>
            <person name="Alioto T."/>
            <person name="Alioto T."/>
            <person name="Gomez Garrido J."/>
        </authorList>
    </citation>
    <scope>NUCLEOTIDE SEQUENCE [LARGE SCALE GENOMIC DNA]</scope>
</reference>
<name>A0A8S1C9K5_9INSE</name>
<dbReference type="PANTHER" id="PTHR19354">
    <property type="entry name" value="ZIPPER PUTATIVE TUMOR SUPPRESSOR 2 HOMOLOG-LIKE PROTEIN-RELATED"/>
    <property type="match status" value="1"/>
</dbReference>